<keyword evidence="4" id="KW-0949">S-adenosyl-L-methionine</keyword>
<evidence type="ECO:0000256" key="2">
    <source>
        <dbReference type="ARBA" id="ARBA00022603"/>
    </source>
</evidence>
<keyword evidence="2" id="KW-0489">Methyltransferase</keyword>
<evidence type="ECO:0000256" key="1">
    <source>
        <dbReference type="ARBA" id="ARBA00012160"/>
    </source>
</evidence>
<evidence type="ECO:0000256" key="3">
    <source>
        <dbReference type="ARBA" id="ARBA00022679"/>
    </source>
</evidence>
<dbReference type="RefSeq" id="XP_028513820.1">
    <property type="nucleotide sequence ID" value="XM_028658019.1"/>
</dbReference>
<sequence length="552" mass="62581">MSDTWSDIQEHKRRQESLRERLAKRRRERQGINVSEGDGTATPPPSSPQSIEETSTAAKAAELVKVDPLLESNLIECLWDSTFILPVDSLNILNHLLKNVKSSIPPTREAVENLLQKLAIQDFISIKKGTITDGKPAIIVTDKDHSKLDAVAQELNKDTDEKSASKKRKRESESSDTLTKAAPATNKAKTAESEDDLQALLSMPTMKELETKKVGTDILDLLNVPSHREQNTVAKFRSQGGAFVHEFCEHGTRAECQKNKPTETCKKVHFRKILQKHTDESLGDCSFLNTCFHMDTCKYVHYEVDYNDMAMKKKEELEKEKSKQGTQISKSEPSKIILYPPQYIQCDIRSLDYCVLGKFSVIMADPPWDIHMELPYGTMSDDEMRQLNIPALQDNGYIFLWVTGRAMELGRECLELWGYERCDELIWVKTNQLQRLIRTGRTGHWLNHGKEHCLVGVKGDVSGFNRGLDCDVLVAEVRETSHKPDEIYGVIERLSPGGRKLEIFGRQHNVQPNWITLGNQLDGVHLLDPEVVARFKKRYPDGNPMLAKSKSS</sequence>
<proteinExistence type="inferred from homology"/>
<evidence type="ECO:0000256" key="7">
    <source>
        <dbReference type="SAM" id="MobiDB-lite"/>
    </source>
</evidence>
<evidence type="ECO:0000256" key="6">
    <source>
        <dbReference type="PROSITE-ProRule" id="PRU00489"/>
    </source>
</evidence>
<dbReference type="InterPro" id="IPR025848">
    <property type="entry name" value="MT-A70"/>
</dbReference>
<keyword evidence="9" id="KW-1185">Reference proteome</keyword>
<dbReference type="PANTHER" id="PTHR12829:SF7">
    <property type="entry name" value="N6-ADENOSINE-METHYLTRANSFERASE CATALYTIC SUBUNIT"/>
    <property type="match status" value="1"/>
</dbReference>
<evidence type="ECO:0000313" key="9">
    <source>
        <dbReference type="Proteomes" id="UP000887567"/>
    </source>
</evidence>
<dbReference type="InterPro" id="IPR007757">
    <property type="entry name" value="MT-A70-like"/>
</dbReference>
<dbReference type="InterPro" id="IPR029063">
    <property type="entry name" value="SAM-dependent_MTases_sf"/>
</dbReference>
<dbReference type="GeneID" id="110235523"/>
<dbReference type="PROSITE" id="PS51143">
    <property type="entry name" value="MT_A70"/>
    <property type="match status" value="1"/>
</dbReference>
<dbReference type="Pfam" id="PF05063">
    <property type="entry name" value="MT-A70"/>
    <property type="match status" value="1"/>
</dbReference>
<dbReference type="GO" id="GO:0001510">
    <property type="term" value="P:RNA methylation"/>
    <property type="evidence" value="ECO:0007669"/>
    <property type="project" value="InterPro"/>
</dbReference>
<dbReference type="KEGG" id="epa:110235523"/>
<feature type="compositionally biased region" description="Basic and acidic residues" evidence="7">
    <location>
        <begin position="155"/>
        <end position="164"/>
    </location>
</feature>
<feature type="region of interest" description="Disordered" evidence="7">
    <location>
        <begin position="153"/>
        <end position="195"/>
    </location>
</feature>
<comment type="catalytic activity">
    <reaction evidence="5">
        <text>an adenosine in mRNA + S-adenosyl-L-methionine = an N(6)-methyladenosine in mRNA + S-adenosyl-L-homocysteine + H(+)</text>
        <dbReference type="Rhea" id="RHEA:55584"/>
        <dbReference type="Rhea" id="RHEA-COMP:12414"/>
        <dbReference type="Rhea" id="RHEA-COMP:12417"/>
        <dbReference type="ChEBI" id="CHEBI:15378"/>
        <dbReference type="ChEBI" id="CHEBI:57856"/>
        <dbReference type="ChEBI" id="CHEBI:59789"/>
        <dbReference type="ChEBI" id="CHEBI:74411"/>
        <dbReference type="ChEBI" id="CHEBI:74449"/>
        <dbReference type="EC" id="2.1.1.348"/>
    </reaction>
</comment>
<evidence type="ECO:0000256" key="4">
    <source>
        <dbReference type="ARBA" id="ARBA00022691"/>
    </source>
</evidence>
<comment type="similarity">
    <text evidence="6">Belongs to the MT-A70-like family.</text>
</comment>
<dbReference type="Proteomes" id="UP000887567">
    <property type="component" value="Unplaced"/>
</dbReference>
<name>A0A913YEQ9_EXADI</name>
<dbReference type="GO" id="GO:0036396">
    <property type="term" value="C:RNA N6-methyladenosine methyltransferase complex"/>
    <property type="evidence" value="ECO:0007669"/>
    <property type="project" value="TreeGrafter"/>
</dbReference>
<dbReference type="PANTHER" id="PTHR12829">
    <property type="entry name" value="N6-ADENOSINE-METHYLTRANSFERASE"/>
    <property type="match status" value="1"/>
</dbReference>
<dbReference type="OMA" id="HMDMEIE"/>
<evidence type="ECO:0000313" key="8">
    <source>
        <dbReference type="EnsemblMetazoa" id="XP_028513820.1"/>
    </source>
</evidence>
<dbReference type="GO" id="GO:0001734">
    <property type="term" value="F:mRNA m(6)A methyltransferase activity"/>
    <property type="evidence" value="ECO:0007669"/>
    <property type="project" value="UniProtKB-EC"/>
</dbReference>
<evidence type="ECO:0000256" key="5">
    <source>
        <dbReference type="ARBA" id="ARBA00048957"/>
    </source>
</evidence>
<dbReference type="GO" id="GO:0005634">
    <property type="term" value="C:nucleus"/>
    <property type="evidence" value="ECO:0007669"/>
    <property type="project" value="InterPro"/>
</dbReference>
<dbReference type="SUPFAM" id="SSF53335">
    <property type="entry name" value="S-adenosyl-L-methionine-dependent methyltransferases"/>
    <property type="match status" value="1"/>
</dbReference>
<reference evidence="8" key="1">
    <citation type="submission" date="2022-11" db="UniProtKB">
        <authorList>
            <consortium name="EnsemblMetazoa"/>
        </authorList>
    </citation>
    <scope>IDENTIFICATION</scope>
</reference>
<dbReference type="PROSITE" id="PS51563">
    <property type="entry name" value="SAM_MTA70L_1"/>
    <property type="match status" value="1"/>
</dbReference>
<dbReference type="EnsemblMetazoa" id="XM_028658019.1">
    <property type="protein sequence ID" value="XP_028513820.1"/>
    <property type="gene ID" value="LOC110235523"/>
</dbReference>
<dbReference type="OrthoDB" id="10262526at2759"/>
<dbReference type="EC" id="2.1.1.348" evidence="1"/>
<feature type="compositionally biased region" description="Low complexity" evidence="7">
    <location>
        <begin position="179"/>
        <end position="188"/>
    </location>
</feature>
<dbReference type="AlphaFoldDB" id="A0A913YEQ9"/>
<keyword evidence="3" id="KW-0808">Transferase</keyword>
<accession>A0A913YEQ9</accession>
<organism evidence="8 9">
    <name type="scientific">Exaiptasia diaphana</name>
    <name type="common">Tropical sea anemone</name>
    <name type="synonym">Aiptasia pulchella</name>
    <dbReference type="NCBI Taxonomy" id="2652724"/>
    <lineage>
        <taxon>Eukaryota</taxon>
        <taxon>Metazoa</taxon>
        <taxon>Cnidaria</taxon>
        <taxon>Anthozoa</taxon>
        <taxon>Hexacorallia</taxon>
        <taxon>Actiniaria</taxon>
        <taxon>Aiptasiidae</taxon>
        <taxon>Exaiptasia</taxon>
    </lineage>
</organism>
<protein>
    <recommendedName>
        <fullName evidence="1">mRNA m(6)A methyltransferase</fullName>
        <ecNumber evidence="1">2.1.1.348</ecNumber>
    </recommendedName>
</protein>
<feature type="region of interest" description="Disordered" evidence="7">
    <location>
        <begin position="1"/>
        <end position="54"/>
    </location>
</feature>
<feature type="compositionally biased region" description="Basic and acidic residues" evidence="7">
    <location>
        <begin position="8"/>
        <end position="21"/>
    </location>
</feature>